<geneLocation type="plasmid" evidence="1 2">
    <name>p02</name>
</geneLocation>
<dbReference type="KEGG" id="bti:BTG_32008"/>
<name>A0A9W3JGL9_BACTU</name>
<reference evidence="1 2" key="1">
    <citation type="submission" date="2012-08" db="EMBL/GenBank/DDBJ databases">
        <authorList>
            <person name="Doggett N."/>
            <person name="Teshima H."/>
            <person name="Bruce D."/>
            <person name="Detter J.C."/>
            <person name="Johnson S.L."/>
            <person name="Han C."/>
        </authorList>
    </citation>
    <scope>NUCLEOTIDE SEQUENCE [LARGE SCALE GENOMIC DNA]</scope>
    <source>
        <strain evidence="1 2">HD-771</strain>
        <plasmid evidence="1 2">p02</plasmid>
    </source>
</reference>
<evidence type="ECO:0008006" key="3">
    <source>
        <dbReference type="Google" id="ProtNLM"/>
    </source>
</evidence>
<keyword evidence="1" id="KW-0614">Plasmid</keyword>
<dbReference type="AlphaFoldDB" id="A0A9W3JGL9"/>
<dbReference type="EMBL" id="CP003754">
    <property type="protein sequence ID" value="AFQ19738.1"/>
    <property type="molecule type" value="Genomic_DNA"/>
</dbReference>
<dbReference type="Proteomes" id="UP000005259">
    <property type="component" value="Plasmid p02"/>
</dbReference>
<organism evidence="1 2">
    <name type="scientific">Bacillus thuringiensis HD-771</name>
    <dbReference type="NCBI Taxonomy" id="1218175"/>
    <lineage>
        <taxon>Bacteria</taxon>
        <taxon>Bacillati</taxon>
        <taxon>Bacillota</taxon>
        <taxon>Bacilli</taxon>
        <taxon>Bacillales</taxon>
        <taxon>Bacillaceae</taxon>
        <taxon>Bacillus</taxon>
        <taxon>Bacillus cereus group</taxon>
    </lineage>
</organism>
<protein>
    <recommendedName>
        <fullName evidence="3">PXO1-134</fullName>
    </recommendedName>
</protein>
<dbReference type="RefSeq" id="WP_000682821.1">
    <property type="nucleotide sequence ID" value="NC_018501.1"/>
</dbReference>
<gene>
    <name evidence="1" type="ORF">BTG_32008</name>
</gene>
<evidence type="ECO:0000313" key="2">
    <source>
        <dbReference type="Proteomes" id="UP000005259"/>
    </source>
</evidence>
<accession>A0A9W3JGL9</accession>
<evidence type="ECO:0000313" key="1">
    <source>
        <dbReference type="EMBL" id="AFQ19738.1"/>
    </source>
</evidence>
<proteinExistence type="predicted"/>
<sequence length="125" mass="14594">MKHSIGNVSTSYIIRLILNDLDTFITTGKRELNFCSESGISPVEELVADWLEWFNAYPQGILPDELKEIEREIGELMGNMSIWSHHTEEREEFIKKFSSYFGEYIGFSNLVKDVYIEELKDDLSY</sequence>